<dbReference type="RefSeq" id="WP_149307560.1">
    <property type="nucleotide sequence ID" value="NZ_SRSD01000005.1"/>
</dbReference>
<reference evidence="1 2" key="1">
    <citation type="submission" date="2019-04" db="EMBL/GenBank/DDBJ databases">
        <title>Geobacter ruber sp. nov., ferric-reducing bacteria isolated from paddy soil.</title>
        <authorList>
            <person name="Xu Z."/>
            <person name="Masuda Y."/>
            <person name="Itoh H."/>
            <person name="Senoo K."/>
        </authorList>
    </citation>
    <scope>NUCLEOTIDE SEQUENCE [LARGE SCALE GENOMIC DNA]</scope>
    <source>
        <strain evidence="1 2">Red88</strain>
    </source>
</reference>
<evidence type="ECO:0000313" key="1">
    <source>
        <dbReference type="EMBL" id="KAA0891860.1"/>
    </source>
</evidence>
<dbReference type="Proteomes" id="UP000324298">
    <property type="component" value="Unassembled WGS sequence"/>
</dbReference>
<dbReference type="OrthoDB" id="5387108at2"/>
<protein>
    <recommendedName>
        <fullName evidence="3">Leucine rich repeat variant</fullName>
    </recommendedName>
</protein>
<gene>
    <name evidence="1" type="ORF">ET418_10530</name>
</gene>
<accession>A0A5A9XG31</accession>
<name>A0A5A9XG31_9BACT</name>
<evidence type="ECO:0000313" key="2">
    <source>
        <dbReference type="Proteomes" id="UP000324298"/>
    </source>
</evidence>
<proteinExistence type="predicted"/>
<sequence>MNQSANFADSDQKLSHDLQRVLAADKDELFEIMQESDGEVLLAALRNRALDENHLLALLKRRGLPGELFTTLYNGRRFSESYPLRFALASHPDTPAHIAGNLLPQLNIFDLIKLCFIPAVPPDQRLCAERIIIQRLPAQPLGNKLTLARRGTATIVEALLREGLAPVVEACLDNPHLKEGAVHQFITSAASHAETISMIARNGRWKNKPNIRLALLKNPRTPVIWFTLLLPGLPPGTLRELLSVPRLTGAQKELVRQALSSRGGRA</sequence>
<organism evidence="1 2">
    <name type="scientific">Oryzomonas rubra</name>
    <dbReference type="NCBI Taxonomy" id="2509454"/>
    <lineage>
        <taxon>Bacteria</taxon>
        <taxon>Pseudomonadati</taxon>
        <taxon>Thermodesulfobacteriota</taxon>
        <taxon>Desulfuromonadia</taxon>
        <taxon>Geobacterales</taxon>
        <taxon>Geobacteraceae</taxon>
        <taxon>Oryzomonas</taxon>
    </lineage>
</organism>
<comment type="caution">
    <text evidence="1">The sequence shown here is derived from an EMBL/GenBank/DDBJ whole genome shotgun (WGS) entry which is preliminary data.</text>
</comment>
<dbReference type="EMBL" id="SRSD01000005">
    <property type="protein sequence ID" value="KAA0891860.1"/>
    <property type="molecule type" value="Genomic_DNA"/>
</dbReference>
<keyword evidence="2" id="KW-1185">Reference proteome</keyword>
<dbReference type="AlphaFoldDB" id="A0A5A9XG31"/>
<evidence type="ECO:0008006" key="3">
    <source>
        <dbReference type="Google" id="ProtNLM"/>
    </source>
</evidence>